<organism evidence="2 3">
    <name type="scientific">Streptococcus danieliae</name>
    <dbReference type="NCBI Taxonomy" id="747656"/>
    <lineage>
        <taxon>Bacteria</taxon>
        <taxon>Bacillati</taxon>
        <taxon>Bacillota</taxon>
        <taxon>Bacilli</taxon>
        <taxon>Lactobacillales</taxon>
        <taxon>Streptococcaceae</taxon>
        <taxon>Streptococcus</taxon>
    </lineage>
</organism>
<dbReference type="Proteomes" id="UP000461595">
    <property type="component" value="Unassembled WGS sequence"/>
</dbReference>
<evidence type="ECO:0000313" key="3">
    <source>
        <dbReference type="Proteomes" id="UP000461595"/>
    </source>
</evidence>
<dbReference type="RefSeq" id="WP_160333438.1">
    <property type="nucleotide sequence ID" value="NZ_WSRS01000113.1"/>
</dbReference>
<feature type="region of interest" description="Disordered" evidence="1">
    <location>
        <begin position="1"/>
        <end position="22"/>
    </location>
</feature>
<evidence type="ECO:0000256" key="1">
    <source>
        <dbReference type="SAM" id="MobiDB-lite"/>
    </source>
</evidence>
<dbReference type="AlphaFoldDB" id="A0A7X3KCG4"/>
<proteinExistence type="predicted"/>
<evidence type="ECO:0000313" key="2">
    <source>
        <dbReference type="EMBL" id="MVX59696.1"/>
    </source>
</evidence>
<name>A0A7X3KCG4_9STRE</name>
<reference evidence="2 3" key="1">
    <citation type="submission" date="2019-12" db="EMBL/GenBank/DDBJ databases">
        <title>Microbes associate with the intestines of laboratory mice.</title>
        <authorList>
            <person name="Navarre W."/>
            <person name="Wong E."/>
        </authorList>
    </citation>
    <scope>NUCLEOTIDE SEQUENCE [LARGE SCALE GENOMIC DNA]</scope>
    <source>
        <strain evidence="2 3">NM51_B2-22</strain>
    </source>
</reference>
<protein>
    <submittedName>
        <fullName evidence="2">Uncharacterized protein</fullName>
    </submittedName>
</protein>
<dbReference type="EMBL" id="WSRS01000113">
    <property type="protein sequence ID" value="MVX59696.1"/>
    <property type="molecule type" value="Genomic_DNA"/>
</dbReference>
<comment type="caution">
    <text evidence="2">The sequence shown here is derived from an EMBL/GenBank/DDBJ whole genome shotgun (WGS) entry which is preliminary data.</text>
</comment>
<accession>A0A7X3KCG4</accession>
<gene>
    <name evidence="2" type="ORF">E5983_08670</name>
</gene>
<sequence>MPDDYVKPPGAKNDYVDPPKELEKDYVAPPQQAENGNEFVEEYSQRQTSSNQSAVVENRLFKSEGNIKVKVLNSLKNLFPKLFIPQTTPCK</sequence>